<dbReference type="InterPro" id="IPR018642">
    <property type="entry name" value="DUF2066"/>
</dbReference>
<dbReference type="RefSeq" id="WP_116013248.1">
    <property type="nucleotide sequence ID" value="NZ_QUOT01000001.1"/>
</dbReference>
<proteinExistence type="predicted"/>
<dbReference type="EMBL" id="QUOT01000001">
    <property type="protein sequence ID" value="REL29384.1"/>
    <property type="molecule type" value="Genomic_DNA"/>
</dbReference>
<dbReference type="AlphaFoldDB" id="A0A3E0TY38"/>
<name>A0A3E0TY38_9GAMM</name>
<dbReference type="Proteomes" id="UP000256899">
    <property type="component" value="Unassembled WGS sequence"/>
</dbReference>
<sequence length="371" mass="41893">MKLIQLNKMFHALVLILTTFSIFSAAAIEVTDLYQAKVAVDSQANKDRNQAIKKAMAAVLLKVGGQESVLTNSEVKRQLSRYNQYLTQYRYERDSEQLFLVAMFDENKINQLFQQQNLAIWGSLRPQILVWLLNESDLNREVVAESAGLPWPKQVNDFSEQRGLPLLLPLMDLEDSLQVNVTDLWGRFANATEEAAARYFVDANLIIRISNSSLLSEQDQQVACEGVLCQQPSWYAVDWSLLAERQQFGETYEGSDVAALLSQVLKDVASVVYQDYALSTDLNNELLIDVANVDSLTSYVEIHQFLTALSAVESVILVEAEEQTRTFKLNLLGSKKALLASLKLNDQLQQYIDPLVGEEPGANPVFYWRKQ</sequence>
<gene>
    <name evidence="2" type="ORF">DXX94_00855</name>
</gene>
<feature type="signal peptide" evidence="1">
    <location>
        <begin position="1"/>
        <end position="27"/>
    </location>
</feature>
<comment type="caution">
    <text evidence="2">The sequence shown here is derived from an EMBL/GenBank/DDBJ whole genome shotgun (WGS) entry which is preliminary data.</text>
</comment>
<evidence type="ECO:0000256" key="1">
    <source>
        <dbReference type="SAM" id="SignalP"/>
    </source>
</evidence>
<reference evidence="3" key="1">
    <citation type="submission" date="2018-08" db="EMBL/GenBank/DDBJ databases">
        <title>Thalassotalea euphylliae genome.</title>
        <authorList>
            <person name="Summers S."/>
            <person name="Rice S.A."/>
            <person name="Freckelton M.L."/>
            <person name="Nedved B.T."/>
            <person name="Hadfield M.G."/>
        </authorList>
    </citation>
    <scope>NUCLEOTIDE SEQUENCE [LARGE SCALE GENOMIC DNA]</scope>
    <source>
        <strain evidence="3">H3</strain>
    </source>
</reference>
<accession>A0A3E0TY38</accession>
<keyword evidence="3" id="KW-1185">Reference proteome</keyword>
<dbReference type="Pfam" id="PF09839">
    <property type="entry name" value="DUF2066"/>
    <property type="match status" value="1"/>
</dbReference>
<evidence type="ECO:0000313" key="2">
    <source>
        <dbReference type="EMBL" id="REL29384.1"/>
    </source>
</evidence>
<organism evidence="2 3">
    <name type="scientific">Thalassotalea euphylliae</name>
    <dbReference type="NCBI Taxonomy" id="1655234"/>
    <lineage>
        <taxon>Bacteria</taxon>
        <taxon>Pseudomonadati</taxon>
        <taxon>Pseudomonadota</taxon>
        <taxon>Gammaproteobacteria</taxon>
        <taxon>Alteromonadales</taxon>
        <taxon>Colwelliaceae</taxon>
        <taxon>Thalassotalea</taxon>
    </lineage>
</organism>
<feature type="chain" id="PRO_5017793087" evidence="1">
    <location>
        <begin position="28"/>
        <end position="371"/>
    </location>
</feature>
<keyword evidence="1" id="KW-0732">Signal</keyword>
<protein>
    <submittedName>
        <fullName evidence="2">DUF2066 domain-containing protein</fullName>
    </submittedName>
</protein>
<evidence type="ECO:0000313" key="3">
    <source>
        <dbReference type="Proteomes" id="UP000256899"/>
    </source>
</evidence>